<keyword evidence="1" id="KW-1133">Transmembrane helix</keyword>
<feature type="transmembrane region" description="Helical" evidence="1">
    <location>
        <begin position="20"/>
        <end position="45"/>
    </location>
</feature>
<dbReference type="RefSeq" id="WP_026390563.1">
    <property type="nucleotide sequence ID" value="NZ_LR215048.1"/>
</dbReference>
<keyword evidence="3" id="KW-1185">Reference proteome</keyword>
<dbReference type="STRING" id="1278311.GCA_000428705_01038"/>
<evidence type="ECO:0000313" key="2">
    <source>
        <dbReference type="EMBL" id="VEU79567.1"/>
    </source>
</evidence>
<sequence length="230" mass="26012">MSDNNARAPKVRSGDTINPTLAAIIKISLIAVMVALVVVVTLVIVELVKKNKEKPSIFEDKVSVTLEEFKLIEAGEYQDDVILANKKVNDILKETTDETNIFFYFYYASLEKNISKETLDLISNIEEKSPIFFVNLEADQVAPKEGETASQTFKDYLSKSADLLKDGNDISATLNRTEKDKKGNDVLVYQTFIITFNLEDKKNDVNPFKLNREDTKIIEILKDFETKTEA</sequence>
<evidence type="ECO:0000256" key="1">
    <source>
        <dbReference type="SAM" id="Phobius"/>
    </source>
</evidence>
<dbReference type="AlphaFoldDB" id="A0A449BB66"/>
<gene>
    <name evidence="2" type="ORF">NCTC10138_00026</name>
</gene>
<dbReference type="KEGG" id="aaxa:NCTC10138_00026"/>
<organism evidence="2 3">
    <name type="scientific">Haploplasma axanthum</name>
    <name type="common">Acholeplasma axanthum</name>
    <dbReference type="NCBI Taxonomy" id="29552"/>
    <lineage>
        <taxon>Bacteria</taxon>
        <taxon>Bacillati</taxon>
        <taxon>Mycoplasmatota</taxon>
        <taxon>Mollicutes</taxon>
        <taxon>Acholeplasmatales</taxon>
        <taxon>Acholeplasmataceae</taxon>
        <taxon>Haploplasma</taxon>
    </lineage>
</organism>
<protein>
    <submittedName>
        <fullName evidence="2">Uncharacterized protein</fullName>
    </submittedName>
</protein>
<dbReference type="OrthoDB" id="10014621at2"/>
<name>A0A449BB66_HAPAX</name>
<keyword evidence="1" id="KW-0472">Membrane</keyword>
<reference evidence="2 3" key="1">
    <citation type="submission" date="2019-01" db="EMBL/GenBank/DDBJ databases">
        <authorList>
            <consortium name="Pathogen Informatics"/>
        </authorList>
    </citation>
    <scope>NUCLEOTIDE SEQUENCE [LARGE SCALE GENOMIC DNA]</scope>
    <source>
        <strain evidence="2 3">NCTC10138</strain>
    </source>
</reference>
<proteinExistence type="predicted"/>
<dbReference type="EMBL" id="LR215048">
    <property type="protein sequence ID" value="VEU79567.1"/>
    <property type="molecule type" value="Genomic_DNA"/>
</dbReference>
<dbReference type="Proteomes" id="UP000289841">
    <property type="component" value="Chromosome"/>
</dbReference>
<keyword evidence="1" id="KW-0812">Transmembrane</keyword>
<evidence type="ECO:0000313" key="3">
    <source>
        <dbReference type="Proteomes" id="UP000289841"/>
    </source>
</evidence>
<accession>A0A449BB66</accession>